<name>A0ACC0WUV5_9STRA</name>
<evidence type="ECO:0000313" key="2">
    <source>
        <dbReference type="Proteomes" id="UP001163321"/>
    </source>
</evidence>
<dbReference type="Proteomes" id="UP001163321">
    <property type="component" value="Chromosome 1"/>
</dbReference>
<proteinExistence type="predicted"/>
<organism evidence="1 2">
    <name type="scientific">Peronosclerospora sorghi</name>
    <dbReference type="NCBI Taxonomy" id="230839"/>
    <lineage>
        <taxon>Eukaryota</taxon>
        <taxon>Sar</taxon>
        <taxon>Stramenopiles</taxon>
        <taxon>Oomycota</taxon>
        <taxon>Peronosporomycetes</taxon>
        <taxon>Peronosporales</taxon>
        <taxon>Peronosporaceae</taxon>
        <taxon>Peronosclerospora</taxon>
    </lineage>
</organism>
<keyword evidence="2" id="KW-1185">Reference proteome</keyword>
<comment type="caution">
    <text evidence="1">The sequence shown here is derived from an EMBL/GenBank/DDBJ whole genome shotgun (WGS) entry which is preliminary data.</text>
</comment>
<evidence type="ECO:0000313" key="1">
    <source>
        <dbReference type="EMBL" id="KAI9921471.1"/>
    </source>
</evidence>
<dbReference type="EMBL" id="CM047580">
    <property type="protein sequence ID" value="KAI9921471.1"/>
    <property type="molecule type" value="Genomic_DNA"/>
</dbReference>
<sequence>MNSLKAAKLLRTRAWNLRDKVLCCRVTGDVQLVDLRHMYEERKMGGLPMRPLIGQGLTVNFASQLIPLGDHFLCS</sequence>
<accession>A0ACC0WUV5</accession>
<gene>
    <name evidence="1" type="ORF">PsorP6_001305</name>
</gene>
<reference evidence="1 2" key="1">
    <citation type="journal article" date="2022" name="bioRxiv">
        <title>The genome of the oomycete Peronosclerospora sorghi, a cosmopolitan pathogen of maize and sorghum, is inflated with dispersed pseudogenes.</title>
        <authorList>
            <person name="Fletcher K."/>
            <person name="Martin F."/>
            <person name="Isakeit T."/>
            <person name="Cavanaugh K."/>
            <person name="Magill C."/>
            <person name="Michelmore R."/>
        </authorList>
    </citation>
    <scope>NUCLEOTIDE SEQUENCE [LARGE SCALE GENOMIC DNA]</scope>
    <source>
        <strain evidence="1">P6</strain>
    </source>
</reference>
<protein>
    <submittedName>
        <fullName evidence="1">Uncharacterized protein</fullName>
    </submittedName>
</protein>